<gene>
    <name evidence="1" type="ORF">ATO12_20080</name>
</gene>
<keyword evidence="2" id="KW-1185">Reference proteome</keyword>
<sequence>MRRVLLYILLLYITSCTTTDPKEHIQYLDGYWEIKKVVLSDGNEKEYKFNQDIDFFEIKDSIGIRKKVRPKLDGSFTVTDNQEVFSITIENDSVRLHYKNSLATWKETIISAKENEIVFKNETGNVYFYQRYQKLQL</sequence>
<name>A0A023BTF6_9FLAO</name>
<dbReference type="Proteomes" id="UP000023541">
    <property type="component" value="Unassembled WGS sequence"/>
</dbReference>
<proteinExistence type="predicted"/>
<reference evidence="1 2" key="1">
    <citation type="submission" date="2014-04" db="EMBL/GenBank/DDBJ databases">
        <title>Aquimarina sp. 22II-S11-z7 Genome Sequencing.</title>
        <authorList>
            <person name="Lai Q."/>
        </authorList>
    </citation>
    <scope>NUCLEOTIDE SEQUENCE [LARGE SCALE GENOMIC DNA]</scope>
    <source>
        <strain evidence="1 2">22II-S11-z7</strain>
    </source>
</reference>
<protein>
    <recommendedName>
        <fullName evidence="3">Lipocalin-like domain-containing protein</fullName>
    </recommendedName>
</protein>
<comment type="caution">
    <text evidence="1">The sequence shown here is derived from an EMBL/GenBank/DDBJ whole genome shotgun (WGS) entry which is preliminary data.</text>
</comment>
<organism evidence="1 2">
    <name type="scientific">Aquimarina atlantica</name>
    <dbReference type="NCBI Taxonomy" id="1317122"/>
    <lineage>
        <taxon>Bacteria</taxon>
        <taxon>Pseudomonadati</taxon>
        <taxon>Bacteroidota</taxon>
        <taxon>Flavobacteriia</taxon>
        <taxon>Flavobacteriales</taxon>
        <taxon>Flavobacteriaceae</taxon>
        <taxon>Aquimarina</taxon>
    </lineage>
</organism>
<dbReference type="eggNOG" id="ENOG5032S0M">
    <property type="taxonomic scope" value="Bacteria"/>
</dbReference>
<dbReference type="AlphaFoldDB" id="A0A023BTF6"/>
<evidence type="ECO:0000313" key="2">
    <source>
        <dbReference type="Proteomes" id="UP000023541"/>
    </source>
</evidence>
<accession>A0A023BTF6</accession>
<dbReference type="STRING" id="1317122.ATO12_20080"/>
<dbReference type="RefSeq" id="WP_034243251.1">
    <property type="nucleotide sequence ID" value="NZ_AQRA01000006.1"/>
</dbReference>
<evidence type="ECO:0000313" key="1">
    <source>
        <dbReference type="EMBL" id="EZH73302.1"/>
    </source>
</evidence>
<evidence type="ECO:0008006" key="3">
    <source>
        <dbReference type="Google" id="ProtNLM"/>
    </source>
</evidence>
<dbReference type="EMBL" id="AQRA01000006">
    <property type="protein sequence ID" value="EZH73302.1"/>
    <property type="molecule type" value="Genomic_DNA"/>
</dbReference>
<dbReference type="OrthoDB" id="1143855at2"/>